<name>A0A9X4IRL2_9VIBR</name>
<accession>A0A9X4IRL2</accession>
<gene>
    <name evidence="1" type="ORF">L9W94_02905</name>
</gene>
<evidence type="ECO:0000313" key="2">
    <source>
        <dbReference type="Proteomes" id="UP001140979"/>
    </source>
</evidence>
<dbReference type="RefSeq" id="WP_261918917.1">
    <property type="nucleotide sequence ID" value="NZ_JAKNAW010000009.1"/>
</dbReference>
<dbReference type="AlphaFoldDB" id="A0A9X4IRL2"/>
<comment type="caution">
    <text evidence="1">The sequence shown here is derived from an EMBL/GenBank/DDBJ whole genome shotgun (WGS) entry which is preliminary data.</text>
</comment>
<evidence type="ECO:0000313" key="1">
    <source>
        <dbReference type="EMBL" id="MDE1241108.1"/>
    </source>
</evidence>
<sequence>MNNVDAISRNNSPISASYLSEYEQIAADVKSLKDKPMLPIVDGGDAFTEQDLIDMILTNYVANQSISQMEESQKRLEEIIDEA</sequence>
<dbReference type="Proteomes" id="UP001140979">
    <property type="component" value="Unassembled WGS sequence"/>
</dbReference>
<dbReference type="EMBL" id="JAKNBA010000003">
    <property type="protein sequence ID" value="MDE1241108.1"/>
    <property type="molecule type" value="Genomic_DNA"/>
</dbReference>
<organism evidence="1 2">
    <name type="scientific">Vibrio aestuarianus</name>
    <dbReference type="NCBI Taxonomy" id="28171"/>
    <lineage>
        <taxon>Bacteria</taxon>
        <taxon>Pseudomonadati</taxon>
        <taxon>Pseudomonadota</taxon>
        <taxon>Gammaproteobacteria</taxon>
        <taxon>Vibrionales</taxon>
        <taxon>Vibrionaceae</taxon>
        <taxon>Vibrio</taxon>
    </lineage>
</organism>
<proteinExistence type="predicted"/>
<reference evidence="1" key="1">
    <citation type="submission" date="2022-02" db="EMBL/GenBank/DDBJ databases">
        <title>Emergence and expansion in Europe of a Vibrio aestuarianus clonal complex pathogenic for oysters.</title>
        <authorList>
            <person name="Mesnil A."/>
            <person name="Travers M.-A."/>
        </authorList>
    </citation>
    <scope>NUCLEOTIDE SEQUENCE</scope>
    <source>
        <strain evidence="1">19_064_11T1</strain>
    </source>
</reference>
<protein>
    <submittedName>
        <fullName evidence="1">Uncharacterized protein</fullName>
    </submittedName>
</protein>